<feature type="domain" description="Sulfotransferase" evidence="5">
    <location>
        <begin position="44"/>
        <end position="260"/>
    </location>
</feature>
<organism evidence="6 7">
    <name type="scientific">Apophysomyces ossiformis</name>
    <dbReference type="NCBI Taxonomy" id="679940"/>
    <lineage>
        <taxon>Eukaryota</taxon>
        <taxon>Fungi</taxon>
        <taxon>Fungi incertae sedis</taxon>
        <taxon>Mucoromycota</taxon>
        <taxon>Mucoromycotina</taxon>
        <taxon>Mucoromycetes</taxon>
        <taxon>Mucorales</taxon>
        <taxon>Mucorineae</taxon>
        <taxon>Mucoraceae</taxon>
        <taxon>Apophysomyces</taxon>
    </lineage>
</organism>
<evidence type="ECO:0000313" key="6">
    <source>
        <dbReference type="EMBL" id="KAF7726489.1"/>
    </source>
</evidence>
<comment type="caution">
    <text evidence="6">The sequence shown here is derived from an EMBL/GenBank/DDBJ whole genome shotgun (WGS) entry which is preliminary data.</text>
</comment>
<feature type="binding site" evidence="3">
    <location>
        <position position="133"/>
    </location>
    <ligand>
        <name>3'-phosphoadenylyl sulfate</name>
        <dbReference type="ChEBI" id="CHEBI:58339"/>
    </ligand>
</feature>
<dbReference type="InterPro" id="IPR000863">
    <property type="entry name" value="Sulfotransferase_dom"/>
</dbReference>
<evidence type="ECO:0000256" key="3">
    <source>
        <dbReference type="PIRSR" id="PIRSR637359-2"/>
    </source>
</evidence>
<keyword evidence="2" id="KW-0325">Glycoprotein</keyword>
<dbReference type="Pfam" id="PF00685">
    <property type="entry name" value="Sulfotransfer_1"/>
    <property type="match status" value="1"/>
</dbReference>
<accession>A0A8H7BSE4</accession>
<gene>
    <name evidence="6" type="ORF">EC973_008724</name>
</gene>
<dbReference type="AlphaFoldDB" id="A0A8H7BSE4"/>
<reference evidence="6" key="1">
    <citation type="submission" date="2020-01" db="EMBL/GenBank/DDBJ databases">
        <title>Genome Sequencing of Three Apophysomyces-Like Fungal Strains Confirms a Novel Fungal Genus in the Mucoromycota with divergent Burkholderia-like Endosymbiotic Bacteria.</title>
        <authorList>
            <person name="Stajich J.E."/>
            <person name="Macias A.M."/>
            <person name="Carter-House D."/>
            <person name="Lovett B."/>
            <person name="Kasson L.R."/>
            <person name="Berry K."/>
            <person name="Grigoriev I."/>
            <person name="Chang Y."/>
            <person name="Spatafora J."/>
            <person name="Kasson M.T."/>
        </authorList>
    </citation>
    <scope>NUCLEOTIDE SEQUENCE</scope>
    <source>
        <strain evidence="6">NRRL A-21654</strain>
    </source>
</reference>
<dbReference type="GO" id="GO:0008146">
    <property type="term" value="F:sulfotransferase activity"/>
    <property type="evidence" value="ECO:0007669"/>
    <property type="project" value="InterPro"/>
</dbReference>
<dbReference type="Gene3D" id="3.40.50.300">
    <property type="entry name" value="P-loop containing nucleotide triphosphate hydrolases"/>
    <property type="match status" value="1"/>
</dbReference>
<evidence type="ECO:0000256" key="2">
    <source>
        <dbReference type="ARBA" id="ARBA00023180"/>
    </source>
</evidence>
<feature type="region of interest" description="Disordered" evidence="4">
    <location>
        <begin position="279"/>
        <end position="299"/>
    </location>
</feature>
<dbReference type="EMBL" id="JABAYA010000078">
    <property type="protein sequence ID" value="KAF7726489.1"/>
    <property type="molecule type" value="Genomic_DNA"/>
</dbReference>
<evidence type="ECO:0000256" key="4">
    <source>
        <dbReference type="SAM" id="MobiDB-lite"/>
    </source>
</evidence>
<evidence type="ECO:0000313" key="7">
    <source>
        <dbReference type="Proteomes" id="UP000605846"/>
    </source>
</evidence>
<evidence type="ECO:0000256" key="1">
    <source>
        <dbReference type="ARBA" id="ARBA00022679"/>
    </source>
</evidence>
<dbReference type="PANTHER" id="PTHR10605:SF56">
    <property type="entry name" value="BIFUNCTIONAL HEPARAN SULFATE N-DEACETYLASE_N-SULFOTRANSFERASE"/>
    <property type="match status" value="1"/>
</dbReference>
<dbReference type="PANTHER" id="PTHR10605">
    <property type="entry name" value="HEPARAN SULFATE SULFOTRANSFERASE"/>
    <property type="match status" value="1"/>
</dbReference>
<keyword evidence="1" id="KW-0808">Transferase</keyword>
<sequence>MSLDTDESVLAPMTSRRIAFKWRASLTQRYEMDRVGHPKRSELSGTSYAFRTLSQHPQVLQLKKHPEFDLEAFDDATAFESYLAQFPSLPEDMLEQKEMIVGEHAPHYLYHSYRTARRLRETLPHVKLVFILRDPIDRAYAQYYQQGSNSSLSFERQVDLEISMIRQCGHTSYQSGWEGFVQCLKSHEIRVSWNMTDQTHGKLSEKRTLDSLARGMYLPALLPFLQNFPSSQLFVMRTEDFLDNPSASLQRLARFLGIDETFFSERNFYQDELTEDELLSDGLHRRPKPQPHRRPGDLYSHHAKLRHSRVTSMMMEDADNIPDNEERSDANKTEPPSLELSIRYRLQKVFGQINTRLTELFENANDFKQWEYDVDQG</sequence>
<dbReference type="SUPFAM" id="SSF52540">
    <property type="entry name" value="P-loop containing nucleoside triphosphate hydrolases"/>
    <property type="match status" value="1"/>
</dbReference>
<protein>
    <recommendedName>
        <fullName evidence="5">Sulfotransferase domain-containing protein</fullName>
    </recommendedName>
</protein>
<proteinExistence type="predicted"/>
<dbReference type="InterPro" id="IPR037359">
    <property type="entry name" value="NST/OST"/>
</dbReference>
<dbReference type="Proteomes" id="UP000605846">
    <property type="component" value="Unassembled WGS sequence"/>
</dbReference>
<keyword evidence="7" id="KW-1185">Reference proteome</keyword>
<name>A0A8H7BSE4_9FUNG</name>
<dbReference type="InterPro" id="IPR027417">
    <property type="entry name" value="P-loop_NTPase"/>
</dbReference>
<dbReference type="OrthoDB" id="411451at2759"/>
<evidence type="ECO:0000259" key="5">
    <source>
        <dbReference type="Pfam" id="PF00685"/>
    </source>
</evidence>